<dbReference type="PROSITE" id="PS50818">
    <property type="entry name" value="INTEIN_C_TER"/>
    <property type="match status" value="1"/>
</dbReference>
<proteinExistence type="predicted"/>
<feature type="region of interest" description="Disordered" evidence="2">
    <location>
        <begin position="3047"/>
        <end position="3129"/>
    </location>
</feature>
<keyword evidence="5" id="KW-1185">Reference proteome</keyword>
<dbReference type="InterPro" id="IPR006530">
    <property type="entry name" value="YD"/>
</dbReference>
<dbReference type="Pfam" id="PF05593">
    <property type="entry name" value="RHS_repeat"/>
    <property type="match status" value="6"/>
</dbReference>
<dbReference type="InterPro" id="IPR022385">
    <property type="entry name" value="Rhs_assc_core"/>
</dbReference>
<feature type="domain" description="Laminin G" evidence="3">
    <location>
        <begin position="1249"/>
        <end position="1434"/>
    </location>
</feature>
<dbReference type="InterPro" id="IPR050708">
    <property type="entry name" value="T6SS_VgrG/RHS"/>
</dbReference>
<dbReference type="Pfam" id="PF13385">
    <property type="entry name" value="Laminin_G_3"/>
    <property type="match status" value="2"/>
</dbReference>
<protein>
    <recommendedName>
        <fullName evidence="3">Laminin G domain-containing protein</fullName>
    </recommendedName>
</protein>
<dbReference type="Gene3D" id="2.170.16.10">
    <property type="entry name" value="Hedgehog/Intein (Hint) domain"/>
    <property type="match status" value="1"/>
</dbReference>
<dbReference type="SMART" id="SM00306">
    <property type="entry name" value="HintN"/>
    <property type="match status" value="1"/>
</dbReference>
<dbReference type="Pfam" id="PF20148">
    <property type="entry name" value="DUF6531"/>
    <property type="match status" value="1"/>
</dbReference>
<dbReference type="InterPro" id="IPR003587">
    <property type="entry name" value="Hint_dom_N"/>
</dbReference>
<dbReference type="PANTHER" id="PTHR32305:SF15">
    <property type="entry name" value="PROTEIN RHSA-RELATED"/>
    <property type="match status" value="1"/>
</dbReference>
<evidence type="ECO:0000313" key="4">
    <source>
        <dbReference type="EMBL" id="GIJ44113.1"/>
    </source>
</evidence>
<name>A0A8J4DP07_9ACTN</name>
<evidence type="ECO:0000256" key="1">
    <source>
        <dbReference type="ARBA" id="ARBA00022737"/>
    </source>
</evidence>
<reference evidence="4" key="1">
    <citation type="submission" date="2021-01" db="EMBL/GenBank/DDBJ databases">
        <title>Whole genome shotgun sequence of Virgisporangium aliadipatigenens NBRC 105644.</title>
        <authorList>
            <person name="Komaki H."/>
            <person name="Tamura T."/>
        </authorList>
    </citation>
    <scope>NUCLEOTIDE SEQUENCE</scope>
    <source>
        <strain evidence="4">NBRC 105644</strain>
    </source>
</reference>
<dbReference type="InterPro" id="IPR001791">
    <property type="entry name" value="Laminin_G"/>
</dbReference>
<feature type="compositionally biased region" description="Low complexity" evidence="2">
    <location>
        <begin position="3091"/>
        <end position="3100"/>
    </location>
</feature>
<dbReference type="EMBL" id="BOPF01000003">
    <property type="protein sequence ID" value="GIJ44113.1"/>
    <property type="molecule type" value="Genomic_DNA"/>
</dbReference>
<organism evidence="4 5">
    <name type="scientific">Virgisporangium aliadipatigenens</name>
    <dbReference type="NCBI Taxonomy" id="741659"/>
    <lineage>
        <taxon>Bacteria</taxon>
        <taxon>Bacillati</taxon>
        <taxon>Actinomycetota</taxon>
        <taxon>Actinomycetes</taxon>
        <taxon>Micromonosporales</taxon>
        <taxon>Micromonosporaceae</taxon>
        <taxon>Virgisporangium</taxon>
    </lineage>
</organism>
<dbReference type="RefSeq" id="WP_203897690.1">
    <property type="nucleotide sequence ID" value="NZ_BOPF01000003.1"/>
</dbReference>
<dbReference type="InterPro" id="IPR031325">
    <property type="entry name" value="RHS_repeat"/>
</dbReference>
<evidence type="ECO:0000256" key="2">
    <source>
        <dbReference type="SAM" id="MobiDB-lite"/>
    </source>
</evidence>
<dbReference type="Proteomes" id="UP000619260">
    <property type="component" value="Unassembled WGS sequence"/>
</dbReference>
<sequence>MAETGVPKVMRVHRHRLARINPSLPERRPRRFTRYVAVLAIVVVTASASVPAGSVPGDGGFPMSWLWDWMRPEKGYSDQAFKGLPGQQGGKPPTARGQLSTSDTRAAGGAGSPAGHGIGALPAEETSRPAVRPQTTPKQATEQSFDPATSVPVPERSTEKSTMYRNSDGTLTGHIYSTPVNYKAPDGRWRPIDSTLVPGPDKRLKPAAGDLGMTFAPSAGDPELVRYPLSGGRSFSYGLDGGVDVPAVVDANHATYPNVLPNTDLVLTAGATGVKEAVVLRSADVATSWTFRLRMQGLTATVESDGGVSLRDATGAIALEIPPGFMTDSLVDPQSGLRTTSYGVRYELVNVDGGQALRVTVDEAWVRDPARKFPITVDPTTTSLNANADTYYRDEDPPYKPHHAENEILVGRSPSPYFRARGFLRFDDFQGAYGGLWIGGARLKLFQSFAQSCTPTGMSVHRVKTWWDFRSGYGWSGPGLVDDPSAYLLAPPGVACENSSHDPETGVWQSVSYTKITDLRGWADGSIENYGIALLTDESTSNAWKVFTSENHWANLGPYLEVDYNEPIAPQVDAQYPQYGYSSPTLTPELMAEAHDPDGFPRPITYKFMVFDKDSNKIAESEATGTRTWTVPAGVLKWGESYKWTVIVHDGYQSGTSQTINPFTTGVPQPLVMSGLSQNGGHGFDPGIRNYTTAAADISVATVGPALAVQRFYNSLSLRSDGAFGSGWASTVDSRATELLDAAGGVQTVVVTYPDGKEVAFGKNADETFSPPMGRFATFAPVTGGGYRLTDKDGTTYTFTVASGTGQYRVTSIADPNGRSVAFAYDAGRLRTMTSTSGRTLTFTWEQTVSGKWHVSAVESDRAAAGDAASTARATYTYGVDDQLTKACAVDTTECTTYTYTAATQYPTTVQNAGPHSYWRFNEASGTVAASQALENQGVDNGTYADVTLGTPGPLAGSTATAARFDGTSSRVQLPSKLVTASSYQSVSMWFKADAGKTGVLFSYSQDPVSNGTTTVNYTPALYIGSSGKLHGEFWDDTVATMTSPGAVTDGNWHHVALVAGGDRQWLYLDGAQVGAKTGRITLFAPGGTNNESIGAGFLGHGWPDNPNTNNGTAKAYHFSGSIAEAATFDRPLTAAEVAALRQSGVDPSRALTSITRPSGNPTATVAYDPTAGTVTQVTDVNGGVWKLNAPTVSGSSQIYQSSVLASGPADYWRFAETGTFEAVNQVRGGQATYSNVTLGTADGPLGDTVASFNGSGSHVVLPSDAHPSGPGPVSVGLWFKMNAGSNAGGVLYSFGDKPAGTKSAQYVPALYVGTDGKLRGKWCWCDNQQSPITSSAGVNDGQWHHALLTAGTNKQTLYLDGVQVGTLDRAIESSTTPYVYIGAGTTDGWPSAARDTVSGWFPGQIADVAYYRSELSNINASVQFAARAKSAGAPAKTIVVTDPGDRPLTYTYDMAGRKVAEKDTLGNVTKYGYDTGGFLRTTTDPNGSVTVNEHDVRGNTVSTTTCQNQAQNKCSTAYYTYFPDATSKVLTPDPRNDVLLTVRGPGSTSATDDTYLTTMSYDSRGNRTEVRDPLGRVTRTTYTDATSGVPAGLPATVTTPGGAVQTIAYLPSGDLKSVTDPLGKITTLTYDGLGRPVTSTEVTDTYPAGLTTTLTYDRRGRSTTQTEPPVLNRVTGARHTAVTTYTYNEDGLVTGQRVADTTGGDAARGISFTYNANGKQETATDAAGKVTRFTYDRYGNAVTETDTDGTTTRSDYDPEGRLLTTTLLGWTGNPNNPTAPRDLVLNSKAYDPAGRLGVETDAMGWETRYTYTDNGFTATVTRADPSTGAQFVRENNTYDAAGYLVRQTTNDGATTVEYTVDAAGRTRVSTVDPAGLKRRSEYTYTPDDHTESVTTTGPDGVVVARTETGYDAMGNTKSRTNQIGTGLPSVTTTYTLDRDGNPTTVTDPAGKVTNVEYDEAGRVAVTVAPRVMSEVSGGTPVEVRPVTMTGYDTFGSVTESKDPNGNVTVTEYDAAGRAVKTILPEYTPPGSSTPIRPTASKTYDALGQVTSSTDPFEKVTRYTYDQLGRVVKTTAPNGAESTFTYDMLGDQLSATDPTGATTTATYDYLGRTVTTSAVVRQDDKHYTTTMTYGYGGWLASQRSPDGVTASTTYNAAGEPVASTDPAGKVTRYEYDAVGRKTKVTVPDGSFSTVQYDLAGRVVRDETYSPAGAFLTRKSAAYDANGNMVTSIDARGTSTTLEYDAMGRLTKQTEPLSATDSMVSTFGYDTAGNVTRFTDGRGKSFLTTYNVWGLPESRIEPATARYPNAADRTYTIAYDKGGRVASQKAPGGVTVTMEYDSVGNLKKQSGTGAEAATVDRTFDYDLAGRMTSASAPGGSNAFTYDDRNALRTVTGPTGNSSFTYTADGQMKSRTDAAGTTAFGYDTAGRLSTLDNSGLKLTLGYNDLSQLAQVTYGDNGNRRVFGYDSGHRLETDDLRNPSGTTIAKITYGYDANGNETSKKTVGFGGSTNNTYTYDLADQLKTWNNGVTTTEYAYDKSGNRTKAGARTFTYDERNQLMSSSDGTQYSYTPRGTLASTVANGQTRLTRSDAFGQTVSEQAPGGTEQTYQYDAFGRVWRAGFAYSGVGNQLASDGTALYVRDPGGDLIGVLSGTAKTFAWTDLHTDVVGQFGATSTALLGSTTYDPFGKVLNTGGMLGSLGYQSEWTDTSTGKVNMLSRWYNPDTGQFDSRDKANVSPVGNSVGGNRYAYANNNPLTNVDPTGHWPSVGKMLKGAASAVVSVAKTVASVAVAAYDYAASAVTTAYNWAVSAVKAVASTVVSAVKAVANTVKSAVKATAKAAAAAAAAGRKYAAEKAAAARKATQKAYNKAAAAAKAIPAKVARTAQSAAARVADAYNAAEKWVKENKDLLIDVAAIGGAVLAGLACTAVTAGAAAIACMAGTAALINVAKDAGQGKINNWGDAFGSLGSGALTGLGGGVGGIVGGKIAGALATKLGTSLAARMAGGAFAGGVEDAVGQAIGNKGNVNWGDVAVSAAIGGITGGFAKGAGRPGGGRSHGGDGASSGGHTPAARDGNSSPPAAASSGNGGGTRGTTDGTDASGISLDSPGSSPGCSGKRVHSFDPDTPVVMADGSSKRIADVEVNDLVASTDPESGLSGARAVTALHRNEDTELTDLTVLVTDEDGGAKSVTVLKTTQHHPFWDATDGRWVDAGDFEPGHTLYTSEGGRAVVLERRSFVGQEEMRDLTVDDIHTYYVIAGNDPVLVHNCGGSRPRHDATCTCAENGTITGYHPQAGDTVVLGRAEVGVPLAKKLNGIHFNGKEYATIGENGNPQWVNEVQKALGNDGINIAVDLGGLAAKAGWGPREIFEAAARRGSGPGGWRGNAGTDWEMRQIVLKSFRNPNLAGRITWYLNGTNVTSAMRGVLE</sequence>
<feature type="compositionally biased region" description="Low complexity" evidence="2">
    <location>
        <begin position="3073"/>
        <end position="3083"/>
    </location>
</feature>
<feature type="compositionally biased region" description="Gly residues" evidence="2">
    <location>
        <begin position="108"/>
        <end position="118"/>
    </location>
</feature>
<dbReference type="NCBIfam" id="TIGR03696">
    <property type="entry name" value="Rhs_assc_core"/>
    <property type="match status" value="1"/>
</dbReference>
<gene>
    <name evidence="4" type="ORF">Val02_09990</name>
</gene>
<dbReference type="CDD" id="cd00081">
    <property type="entry name" value="Hint"/>
    <property type="match status" value="1"/>
</dbReference>
<feature type="compositionally biased region" description="Polar residues" evidence="2">
    <location>
        <begin position="160"/>
        <end position="170"/>
    </location>
</feature>
<dbReference type="InterPro" id="IPR036844">
    <property type="entry name" value="Hint_dom_sf"/>
</dbReference>
<dbReference type="SUPFAM" id="SSF51294">
    <property type="entry name" value="Hedgehog/intein (Hint) domain"/>
    <property type="match status" value="1"/>
</dbReference>
<dbReference type="SUPFAM" id="SSF49899">
    <property type="entry name" value="Concanavalin A-like lectins/glucanases"/>
    <property type="match status" value="2"/>
</dbReference>
<feature type="compositionally biased region" description="Gly residues" evidence="2">
    <location>
        <begin position="3047"/>
        <end position="3063"/>
    </location>
</feature>
<keyword evidence="1" id="KW-0677">Repeat</keyword>
<dbReference type="NCBIfam" id="TIGR01643">
    <property type="entry name" value="YD_repeat_2x"/>
    <property type="match status" value="12"/>
</dbReference>
<feature type="region of interest" description="Disordered" evidence="2">
    <location>
        <begin position="77"/>
        <end position="172"/>
    </location>
</feature>
<accession>A0A8J4DP07</accession>
<evidence type="ECO:0000259" key="3">
    <source>
        <dbReference type="PROSITE" id="PS50025"/>
    </source>
</evidence>
<feature type="compositionally biased region" description="Polar residues" evidence="2">
    <location>
        <begin position="133"/>
        <end position="147"/>
    </location>
</feature>
<dbReference type="InterPro" id="IPR013320">
    <property type="entry name" value="ConA-like_dom_sf"/>
</dbReference>
<dbReference type="InterPro" id="IPR045351">
    <property type="entry name" value="DUF6531"/>
</dbReference>
<dbReference type="PROSITE" id="PS50025">
    <property type="entry name" value="LAM_G_DOMAIN"/>
    <property type="match status" value="1"/>
</dbReference>
<dbReference type="Pfam" id="PF25023">
    <property type="entry name" value="TEN_YD-shell"/>
    <property type="match status" value="2"/>
</dbReference>
<dbReference type="Pfam" id="PF07591">
    <property type="entry name" value="PT-HINT"/>
    <property type="match status" value="1"/>
</dbReference>
<evidence type="ECO:0000313" key="5">
    <source>
        <dbReference type="Proteomes" id="UP000619260"/>
    </source>
</evidence>
<feature type="compositionally biased region" description="Low complexity" evidence="2">
    <location>
        <begin position="82"/>
        <end position="93"/>
    </location>
</feature>
<dbReference type="InterPro" id="IPR056823">
    <property type="entry name" value="TEN-like_YD-shell"/>
</dbReference>
<dbReference type="InterPro" id="IPR030934">
    <property type="entry name" value="Intein_C"/>
</dbReference>
<dbReference type="PANTHER" id="PTHR32305">
    <property type="match status" value="1"/>
</dbReference>
<comment type="caution">
    <text evidence="4">The sequence shown here is derived from an EMBL/GenBank/DDBJ whole genome shotgun (WGS) entry which is preliminary data.</text>
</comment>
<dbReference type="NCBIfam" id="TIGR01443">
    <property type="entry name" value="intein_Cterm"/>
    <property type="match status" value="1"/>
</dbReference>
<dbReference type="Gene3D" id="2.60.120.200">
    <property type="match status" value="2"/>
</dbReference>
<dbReference type="Gene3D" id="2.180.10.10">
    <property type="entry name" value="RHS repeat-associated core"/>
    <property type="match status" value="4"/>
</dbReference>